<dbReference type="AlphaFoldDB" id="A0AA39N7K0"/>
<comment type="caution">
    <text evidence="1">The sequence shown here is derived from an EMBL/GenBank/DDBJ whole genome shotgun (WGS) entry which is preliminary data.</text>
</comment>
<evidence type="ECO:0000313" key="2">
    <source>
        <dbReference type="Proteomes" id="UP001175211"/>
    </source>
</evidence>
<dbReference type="RefSeq" id="XP_060332533.1">
    <property type="nucleotide sequence ID" value="XM_060466396.1"/>
</dbReference>
<reference evidence="1" key="1">
    <citation type="submission" date="2023-06" db="EMBL/GenBank/DDBJ databases">
        <authorList>
            <consortium name="Lawrence Berkeley National Laboratory"/>
            <person name="Ahrendt S."/>
            <person name="Sahu N."/>
            <person name="Indic B."/>
            <person name="Wong-Bajracharya J."/>
            <person name="Merenyi Z."/>
            <person name="Ke H.-M."/>
            <person name="Monk M."/>
            <person name="Kocsube S."/>
            <person name="Drula E."/>
            <person name="Lipzen A."/>
            <person name="Balint B."/>
            <person name="Henrissat B."/>
            <person name="Andreopoulos B."/>
            <person name="Martin F.M."/>
            <person name="Harder C.B."/>
            <person name="Rigling D."/>
            <person name="Ford K.L."/>
            <person name="Foster G.D."/>
            <person name="Pangilinan J."/>
            <person name="Papanicolaou A."/>
            <person name="Barry K."/>
            <person name="LaButti K."/>
            <person name="Viragh M."/>
            <person name="Koriabine M."/>
            <person name="Yan M."/>
            <person name="Riley R."/>
            <person name="Champramary S."/>
            <person name="Plett K.L."/>
            <person name="Tsai I.J."/>
            <person name="Slot J."/>
            <person name="Sipos G."/>
            <person name="Plett J."/>
            <person name="Nagy L.G."/>
            <person name="Grigoriev I.V."/>
        </authorList>
    </citation>
    <scope>NUCLEOTIDE SEQUENCE</scope>
    <source>
        <strain evidence="1">CCBAS 213</strain>
    </source>
</reference>
<dbReference type="GeneID" id="85349944"/>
<organism evidence="1 2">
    <name type="scientific">Armillaria tabescens</name>
    <name type="common">Ringless honey mushroom</name>
    <name type="synonym">Agaricus tabescens</name>
    <dbReference type="NCBI Taxonomy" id="1929756"/>
    <lineage>
        <taxon>Eukaryota</taxon>
        <taxon>Fungi</taxon>
        <taxon>Dikarya</taxon>
        <taxon>Basidiomycota</taxon>
        <taxon>Agaricomycotina</taxon>
        <taxon>Agaricomycetes</taxon>
        <taxon>Agaricomycetidae</taxon>
        <taxon>Agaricales</taxon>
        <taxon>Marasmiineae</taxon>
        <taxon>Physalacriaceae</taxon>
        <taxon>Desarmillaria</taxon>
    </lineage>
</organism>
<name>A0AA39N7K0_ARMTA</name>
<proteinExistence type="predicted"/>
<feature type="non-terminal residue" evidence="1">
    <location>
        <position position="1"/>
    </location>
</feature>
<dbReference type="Proteomes" id="UP001175211">
    <property type="component" value="Unassembled WGS sequence"/>
</dbReference>
<gene>
    <name evidence="1" type="ORF">EV420DRAFT_1215187</name>
</gene>
<feature type="non-terminal residue" evidence="1">
    <location>
        <position position="73"/>
    </location>
</feature>
<evidence type="ECO:0000313" key="1">
    <source>
        <dbReference type="EMBL" id="KAK0460494.1"/>
    </source>
</evidence>
<sequence>FMAHKAQGQTMSSTIVDLNSCRGTEMPYMMISRVKSLNGLLILRSFSMNAITKWPPEEYRKEMKRLNVLRLLT</sequence>
<dbReference type="EMBL" id="JAUEPS010000012">
    <property type="protein sequence ID" value="KAK0460494.1"/>
    <property type="molecule type" value="Genomic_DNA"/>
</dbReference>
<protein>
    <submittedName>
        <fullName evidence="1">Uncharacterized protein</fullName>
    </submittedName>
</protein>
<keyword evidence="2" id="KW-1185">Reference proteome</keyword>
<accession>A0AA39N7K0</accession>